<keyword evidence="6 7" id="KW-0472">Membrane</keyword>
<dbReference type="InterPro" id="IPR010656">
    <property type="entry name" value="DctM"/>
</dbReference>
<feature type="transmembrane region" description="Helical" evidence="7">
    <location>
        <begin position="420"/>
        <end position="441"/>
    </location>
</feature>
<evidence type="ECO:0000256" key="2">
    <source>
        <dbReference type="ARBA" id="ARBA00022475"/>
    </source>
</evidence>
<gene>
    <name evidence="9" type="ORF">EDC22_109103</name>
</gene>
<feature type="transmembrane region" description="Helical" evidence="7">
    <location>
        <begin position="29"/>
        <end position="46"/>
    </location>
</feature>
<feature type="transmembrane region" description="Helical" evidence="7">
    <location>
        <begin position="332"/>
        <end position="357"/>
    </location>
</feature>
<dbReference type="Proteomes" id="UP000295678">
    <property type="component" value="Unassembled WGS sequence"/>
</dbReference>
<evidence type="ECO:0000256" key="7">
    <source>
        <dbReference type="RuleBase" id="RU369079"/>
    </source>
</evidence>
<dbReference type="NCBIfam" id="TIGR00786">
    <property type="entry name" value="dctM"/>
    <property type="match status" value="1"/>
</dbReference>
<keyword evidence="3 7" id="KW-0997">Cell inner membrane</keyword>
<comment type="function">
    <text evidence="7">Part of the tripartite ATP-independent periplasmic (TRAP) transport system.</text>
</comment>
<feature type="transmembrane region" description="Helical" evidence="7">
    <location>
        <begin position="230"/>
        <end position="251"/>
    </location>
</feature>
<sequence length="447" mass="46979">MDGSLLALIAGVAVLVLLAMRVPIAFGLLAVGIIGLFVLGASRFGGFNLDMGWRSTMSMLSRDPYSFVASFTLMAIPMFLLMGNFAFRSGATRDAYATARVWLSALPGGLALASVAACGLFAAISGSSLATAAAMGRIAVPEMLRAGYDKRLASGAVAAGGTLGALIPPSILMVIFGIFAEQSIGQLLIGGIVPGILTGLSYAVIIVVRVRMFPELAPRIESSFGWGEKVRALGGTWQILLIFSVIIAVIYTGVATPTEAAAVGAFAVLVLGLMRRRLDRAGIWGAVRETVTQTAMIFAIAIASKVLVSFVAFTGVSAQLAAWAGDIEGRRIWVLLGICALYVLLGMFMDPIGILLLTLPVVVPIVDALGYNLIWFGILLVKLLEVGMITPPVGLNVFVLKAAVGDSVKLEDVFRGIGPFLLMDIVTIAIMIALPGLILWLPNLMYS</sequence>
<accession>A0A4R3M9M0</accession>
<dbReference type="GO" id="GO:0005886">
    <property type="term" value="C:plasma membrane"/>
    <property type="evidence" value="ECO:0007669"/>
    <property type="project" value="UniProtKB-SubCell"/>
</dbReference>
<evidence type="ECO:0000313" key="9">
    <source>
        <dbReference type="EMBL" id="TCT08427.1"/>
    </source>
</evidence>
<name>A0A4R3M9M0_9HYPH</name>
<dbReference type="EMBL" id="SMAK01000009">
    <property type="protein sequence ID" value="TCT08427.1"/>
    <property type="molecule type" value="Genomic_DNA"/>
</dbReference>
<evidence type="ECO:0000256" key="6">
    <source>
        <dbReference type="ARBA" id="ARBA00023136"/>
    </source>
</evidence>
<comment type="similarity">
    <text evidence="7">Belongs to the TRAP transporter large permease family.</text>
</comment>
<protein>
    <recommendedName>
        <fullName evidence="7">TRAP transporter large permease protein</fullName>
    </recommendedName>
</protein>
<comment type="caution">
    <text evidence="9">The sequence shown here is derived from an EMBL/GenBank/DDBJ whole genome shotgun (WGS) entry which is preliminary data.</text>
</comment>
<dbReference type="InterPro" id="IPR004681">
    <property type="entry name" value="TRAP_DctM"/>
</dbReference>
<dbReference type="AlphaFoldDB" id="A0A4R3M9M0"/>
<reference evidence="9 10" key="1">
    <citation type="submission" date="2019-03" db="EMBL/GenBank/DDBJ databases">
        <title>Genomic Encyclopedia of Type Strains, Phase IV (KMG-IV): sequencing the most valuable type-strain genomes for metagenomic binning, comparative biology and taxonomic classification.</title>
        <authorList>
            <person name="Goeker M."/>
        </authorList>
    </citation>
    <scope>NUCLEOTIDE SEQUENCE [LARGE SCALE GENOMIC DNA]</scope>
    <source>
        <strain evidence="9 10">DSM 19345</strain>
    </source>
</reference>
<dbReference type="GO" id="GO:0022857">
    <property type="term" value="F:transmembrane transporter activity"/>
    <property type="evidence" value="ECO:0007669"/>
    <property type="project" value="UniProtKB-UniRule"/>
</dbReference>
<evidence type="ECO:0000256" key="1">
    <source>
        <dbReference type="ARBA" id="ARBA00004429"/>
    </source>
</evidence>
<evidence type="ECO:0000313" key="10">
    <source>
        <dbReference type="Proteomes" id="UP000295678"/>
    </source>
</evidence>
<dbReference type="PIRSF" id="PIRSF006066">
    <property type="entry name" value="HI0050"/>
    <property type="match status" value="1"/>
</dbReference>
<dbReference type="Pfam" id="PF06808">
    <property type="entry name" value="DctM"/>
    <property type="match status" value="1"/>
</dbReference>
<evidence type="ECO:0000256" key="4">
    <source>
        <dbReference type="ARBA" id="ARBA00022692"/>
    </source>
</evidence>
<dbReference type="OrthoDB" id="8043430at2"/>
<feature type="transmembrane region" description="Helical" evidence="7">
    <location>
        <begin position="107"/>
        <end position="140"/>
    </location>
</feature>
<feature type="transmembrane region" description="Helical" evidence="7">
    <location>
        <begin position="186"/>
        <end position="210"/>
    </location>
</feature>
<proteinExistence type="inferred from homology"/>
<feature type="transmembrane region" description="Helical" evidence="7">
    <location>
        <begin position="67"/>
        <end position="87"/>
    </location>
</feature>
<keyword evidence="5 7" id="KW-1133">Transmembrane helix</keyword>
<keyword evidence="10" id="KW-1185">Reference proteome</keyword>
<comment type="subunit">
    <text evidence="7">The complex comprises the extracytoplasmic solute receptor protein and the two transmembrane proteins.</text>
</comment>
<dbReference type="PANTHER" id="PTHR33362">
    <property type="entry name" value="SIALIC ACID TRAP TRANSPORTER PERMEASE PROTEIN SIAT-RELATED"/>
    <property type="match status" value="1"/>
</dbReference>
<feature type="transmembrane region" description="Helical" evidence="7">
    <location>
        <begin position="152"/>
        <end position="180"/>
    </location>
</feature>
<keyword evidence="2" id="KW-1003">Cell membrane</keyword>
<dbReference type="RefSeq" id="WP_132807350.1">
    <property type="nucleotide sequence ID" value="NZ_SMAK01000009.1"/>
</dbReference>
<keyword evidence="7" id="KW-0813">Transport</keyword>
<feature type="transmembrane region" description="Helical" evidence="7">
    <location>
        <begin position="295"/>
        <end position="320"/>
    </location>
</feature>
<comment type="caution">
    <text evidence="7">Lacks conserved residue(s) required for the propagation of feature annotation.</text>
</comment>
<evidence type="ECO:0000256" key="3">
    <source>
        <dbReference type="ARBA" id="ARBA00022519"/>
    </source>
</evidence>
<dbReference type="PANTHER" id="PTHR33362:SF5">
    <property type="entry name" value="C4-DICARBOXYLATE TRAP TRANSPORTER LARGE PERMEASE PROTEIN DCTM"/>
    <property type="match status" value="1"/>
</dbReference>
<organism evidence="9 10">
    <name type="scientific">Tepidamorphus gemmatus</name>
    <dbReference type="NCBI Taxonomy" id="747076"/>
    <lineage>
        <taxon>Bacteria</taxon>
        <taxon>Pseudomonadati</taxon>
        <taxon>Pseudomonadota</taxon>
        <taxon>Alphaproteobacteria</taxon>
        <taxon>Hyphomicrobiales</taxon>
        <taxon>Tepidamorphaceae</taxon>
        <taxon>Tepidamorphus</taxon>
    </lineage>
</organism>
<comment type="subcellular location">
    <subcellularLocation>
        <location evidence="1 7">Cell inner membrane</location>
        <topology evidence="1 7">Multi-pass membrane protein</topology>
    </subcellularLocation>
</comment>
<evidence type="ECO:0000259" key="8">
    <source>
        <dbReference type="Pfam" id="PF06808"/>
    </source>
</evidence>
<keyword evidence="4 7" id="KW-0812">Transmembrane</keyword>
<feature type="domain" description="TRAP C4-dicarboxylate transport system permease DctM subunit" evidence="8">
    <location>
        <begin position="13"/>
        <end position="436"/>
    </location>
</feature>
<evidence type="ECO:0000256" key="5">
    <source>
        <dbReference type="ARBA" id="ARBA00022989"/>
    </source>
</evidence>